<dbReference type="Pfam" id="PF02780">
    <property type="entry name" value="Transketolase_C"/>
    <property type="match status" value="1"/>
</dbReference>
<evidence type="ECO:0000313" key="6">
    <source>
        <dbReference type="Proteomes" id="UP000738431"/>
    </source>
</evidence>
<evidence type="ECO:0000259" key="4">
    <source>
        <dbReference type="SMART" id="SM00861"/>
    </source>
</evidence>
<dbReference type="SUPFAM" id="SSF52922">
    <property type="entry name" value="TK C-terminal domain-like"/>
    <property type="match status" value="1"/>
</dbReference>
<dbReference type="Proteomes" id="UP000738431">
    <property type="component" value="Chromosome"/>
</dbReference>
<gene>
    <name evidence="5" type="ORF">K1X11_007855</name>
</gene>
<reference evidence="5 6" key="1">
    <citation type="submission" date="2023-12" db="EMBL/GenBank/DDBJ databases">
        <title>Description of an unclassified Opitutus bacterium of Verrucomicrobiota.</title>
        <authorList>
            <person name="Zhang D.-F."/>
        </authorList>
    </citation>
    <scope>NUCLEOTIDE SEQUENCE [LARGE SCALE GENOMIC DNA]</scope>
    <source>
        <strain evidence="5 6">WL0086</strain>
    </source>
</reference>
<dbReference type="InterPro" id="IPR005475">
    <property type="entry name" value="Transketolase-like_Pyr-bd"/>
</dbReference>
<dbReference type="Gene3D" id="3.40.50.970">
    <property type="match status" value="1"/>
</dbReference>
<dbReference type="CDD" id="cd07036">
    <property type="entry name" value="TPP_PYR_E1-PDHc-beta_like"/>
    <property type="match status" value="1"/>
</dbReference>
<dbReference type="Gene3D" id="3.40.50.920">
    <property type="match status" value="1"/>
</dbReference>
<feature type="domain" description="Transketolase-like pyrimidine-binding" evidence="4">
    <location>
        <begin position="7"/>
        <end position="181"/>
    </location>
</feature>
<evidence type="ECO:0000256" key="2">
    <source>
        <dbReference type="ARBA" id="ARBA00023002"/>
    </source>
</evidence>
<dbReference type="SUPFAM" id="SSF52518">
    <property type="entry name" value="Thiamin diphosphate-binding fold (THDP-binding)"/>
    <property type="match status" value="1"/>
</dbReference>
<dbReference type="RefSeq" id="WP_221029990.1">
    <property type="nucleotide sequence ID" value="NZ_CP139781.1"/>
</dbReference>
<dbReference type="InterPro" id="IPR009014">
    <property type="entry name" value="Transketo_C/PFOR_II"/>
</dbReference>
<dbReference type="SMART" id="SM00861">
    <property type="entry name" value="Transket_pyr"/>
    <property type="match status" value="1"/>
</dbReference>
<proteinExistence type="predicted"/>
<keyword evidence="6" id="KW-1185">Reference proteome</keyword>
<comment type="cofactor">
    <cofactor evidence="1">
        <name>thiamine diphosphate</name>
        <dbReference type="ChEBI" id="CHEBI:58937"/>
    </cofactor>
</comment>
<dbReference type="EMBL" id="CP139781">
    <property type="protein sequence ID" value="WRQ89319.1"/>
    <property type="molecule type" value="Genomic_DNA"/>
</dbReference>
<evidence type="ECO:0000256" key="3">
    <source>
        <dbReference type="ARBA" id="ARBA00023052"/>
    </source>
</evidence>
<dbReference type="InterPro" id="IPR033248">
    <property type="entry name" value="Transketolase_C"/>
</dbReference>
<dbReference type="Pfam" id="PF02779">
    <property type="entry name" value="Transket_pyr"/>
    <property type="match status" value="1"/>
</dbReference>
<sequence>MTPPREISYAAAIREAFATCLARDPSVVLMGLGVSDPKGFFGTTINLHLEFGEDRVMDMPCAEAGMTGVALGAAVNGMRPVINHQRLDFALLSMDQLCTQAAKWRYMFGGKERVPLVMRAIIGRGWGQGPQHSQSLQSWFAHIPGLKVVMPATPHDAKGMLIAAIEDDDPVVFLEHRWLHHLTGPVPEGHYTVPLGPTRTARSGDKVTIAAMSYMVIEALEAADRLAAEGIEAEVIDVRCLRPLDRESLIQSIWRTGRLVVADGAWASAGMSAELIASISESAFGALKAAPKRVCLPDCPTPTSPSLAADYYPRAGHIAAAVREVLDLPPNDADLLVPAGVELDKPNPAFTGPF</sequence>
<dbReference type="InterPro" id="IPR029061">
    <property type="entry name" value="THDP-binding"/>
</dbReference>
<keyword evidence="3" id="KW-0786">Thiamine pyrophosphate</keyword>
<protein>
    <submittedName>
        <fullName evidence="5">Transketolase C-terminal domain-containing protein</fullName>
    </submittedName>
</protein>
<evidence type="ECO:0000256" key="1">
    <source>
        <dbReference type="ARBA" id="ARBA00001964"/>
    </source>
</evidence>
<evidence type="ECO:0000313" key="5">
    <source>
        <dbReference type="EMBL" id="WRQ89319.1"/>
    </source>
</evidence>
<organism evidence="5 6">
    <name type="scientific">Actomonas aquatica</name>
    <dbReference type="NCBI Taxonomy" id="2866162"/>
    <lineage>
        <taxon>Bacteria</taxon>
        <taxon>Pseudomonadati</taxon>
        <taxon>Verrucomicrobiota</taxon>
        <taxon>Opitutia</taxon>
        <taxon>Opitutales</taxon>
        <taxon>Opitutaceae</taxon>
        <taxon>Actomonas</taxon>
    </lineage>
</organism>
<dbReference type="PANTHER" id="PTHR43257:SF2">
    <property type="entry name" value="PYRUVATE DEHYDROGENASE E1 COMPONENT SUBUNIT BETA"/>
    <property type="match status" value="1"/>
</dbReference>
<dbReference type="PANTHER" id="PTHR43257">
    <property type="entry name" value="PYRUVATE DEHYDROGENASE E1 COMPONENT BETA SUBUNIT"/>
    <property type="match status" value="1"/>
</dbReference>
<keyword evidence="2" id="KW-0560">Oxidoreductase</keyword>
<name>A0ABZ1CFF9_9BACT</name>
<accession>A0ABZ1CFF9</accession>